<dbReference type="Gene3D" id="3.90.180.10">
    <property type="entry name" value="Medium-chain alcohol dehydrogenases, catalytic domain"/>
    <property type="match status" value="1"/>
</dbReference>
<gene>
    <name evidence="4" type="ORF">OHC33_008300</name>
</gene>
<feature type="domain" description="Alcohol dehydrogenase-like N-terminal" evidence="3">
    <location>
        <begin position="574"/>
        <end position="686"/>
    </location>
</feature>
<dbReference type="InterPro" id="IPR036291">
    <property type="entry name" value="NAD(P)-bd_dom_sf"/>
</dbReference>
<name>A0AAN8EAI8_9EURO</name>
<evidence type="ECO:0000259" key="3">
    <source>
        <dbReference type="Pfam" id="PF08240"/>
    </source>
</evidence>
<dbReference type="PANTHER" id="PTHR43677:SF4">
    <property type="entry name" value="QUINONE OXIDOREDUCTASE-LIKE PROTEIN 2"/>
    <property type="match status" value="1"/>
</dbReference>
<organism evidence="4 5">
    <name type="scientific">Knufia fluminis</name>
    <dbReference type="NCBI Taxonomy" id="191047"/>
    <lineage>
        <taxon>Eukaryota</taxon>
        <taxon>Fungi</taxon>
        <taxon>Dikarya</taxon>
        <taxon>Ascomycota</taxon>
        <taxon>Pezizomycotina</taxon>
        <taxon>Eurotiomycetes</taxon>
        <taxon>Chaetothyriomycetidae</taxon>
        <taxon>Chaetothyriales</taxon>
        <taxon>Trichomeriaceae</taxon>
        <taxon>Knufia</taxon>
    </lineage>
</organism>
<feature type="compositionally biased region" description="Basic residues" evidence="1">
    <location>
        <begin position="28"/>
        <end position="40"/>
    </location>
</feature>
<evidence type="ECO:0000313" key="4">
    <source>
        <dbReference type="EMBL" id="KAK5950634.1"/>
    </source>
</evidence>
<dbReference type="Pfam" id="PF00107">
    <property type="entry name" value="ADH_zinc_N"/>
    <property type="match status" value="1"/>
</dbReference>
<dbReference type="PANTHER" id="PTHR43677">
    <property type="entry name" value="SHORT-CHAIN DEHYDROGENASE/REDUCTASE"/>
    <property type="match status" value="1"/>
</dbReference>
<feature type="domain" description="Alcohol dehydrogenase-like C-terminal" evidence="2">
    <location>
        <begin position="739"/>
        <end position="879"/>
    </location>
</feature>
<dbReference type="GO" id="GO:0005739">
    <property type="term" value="C:mitochondrion"/>
    <property type="evidence" value="ECO:0007669"/>
    <property type="project" value="TreeGrafter"/>
</dbReference>
<feature type="compositionally biased region" description="Basic and acidic residues" evidence="1">
    <location>
        <begin position="50"/>
        <end position="60"/>
    </location>
</feature>
<reference evidence="4 5" key="1">
    <citation type="submission" date="2022-12" db="EMBL/GenBank/DDBJ databases">
        <title>Genomic features and morphological characterization of a novel Knufia sp. strain isolated from spacecraft assembly facility.</title>
        <authorList>
            <person name="Teixeira M."/>
            <person name="Chander A.M."/>
            <person name="Stajich J.E."/>
            <person name="Venkateswaran K."/>
        </authorList>
    </citation>
    <scope>NUCLEOTIDE SEQUENCE [LARGE SCALE GENOMIC DNA]</scope>
    <source>
        <strain evidence="4 5">FJI-L2-BK-P2</strain>
    </source>
</reference>
<comment type="caution">
    <text evidence="4">The sequence shown here is derived from an EMBL/GenBank/DDBJ whole genome shotgun (WGS) entry which is preliminary data.</text>
</comment>
<accession>A0AAN8EAI8</accession>
<evidence type="ECO:0000313" key="5">
    <source>
        <dbReference type="Proteomes" id="UP001316803"/>
    </source>
</evidence>
<evidence type="ECO:0000256" key="1">
    <source>
        <dbReference type="SAM" id="MobiDB-lite"/>
    </source>
</evidence>
<keyword evidence="5" id="KW-1185">Reference proteome</keyword>
<dbReference type="GO" id="GO:0016491">
    <property type="term" value="F:oxidoreductase activity"/>
    <property type="evidence" value="ECO:0007669"/>
    <property type="project" value="TreeGrafter"/>
</dbReference>
<proteinExistence type="predicted"/>
<dbReference type="AlphaFoldDB" id="A0AAN8EAI8"/>
<dbReference type="Proteomes" id="UP001316803">
    <property type="component" value="Unassembled WGS sequence"/>
</dbReference>
<dbReference type="InterPro" id="IPR013149">
    <property type="entry name" value="ADH-like_C"/>
</dbReference>
<dbReference type="InterPro" id="IPR011032">
    <property type="entry name" value="GroES-like_sf"/>
</dbReference>
<dbReference type="CDD" id="cd05188">
    <property type="entry name" value="MDR"/>
    <property type="match status" value="1"/>
</dbReference>
<dbReference type="InterPro" id="IPR013154">
    <property type="entry name" value="ADH-like_N"/>
</dbReference>
<dbReference type="Gene3D" id="3.40.50.720">
    <property type="entry name" value="NAD(P)-binding Rossmann-like Domain"/>
    <property type="match status" value="1"/>
</dbReference>
<dbReference type="EMBL" id="JAKLMC020000025">
    <property type="protein sequence ID" value="KAK5950634.1"/>
    <property type="molecule type" value="Genomic_DNA"/>
</dbReference>
<dbReference type="SUPFAM" id="SSF51735">
    <property type="entry name" value="NAD(P)-binding Rossmann-fold domains"/>
    <property type="match status" value="1"/>
</dbReference>
<feature type="region of interest" description="Disordered" evidence="1">
    <location>
        <begin position="1"/>
        <end position="63"/>
    </location>
</feature>
<dbReference type="Pfam" id="PF08240">
    <property type="entry name" value="ADH_N"/>
    <property type="match status" value="1"/>
</dbReference>
<dbReference type="SUPFAM" id="SSF50129">
    <property type="entry name" value="GroES-like"/>
    <property type="match status" value="1"/>
</dbReference>
<evidence type="ECO:0000259" key="2">
    <source>
        <dbReference type="Pfam" id="PF00107"/>
    </source>
</evidence>
<protein>
    <submittedName>
        <fullName evidence="4">Uncharacterized protein</fullName>
    </submittedName>
</protein>
<sequence>MPNQYTKFKAAVASSTPPEFRWRECTGKKQKRLRTTKKKVPLSSPGNAQRRAEDSRDERTAVGCDSQQSQLGSLLRYSPSGGLRVDPFRSFPVHPDRSELAVLDYFLHILAPSGSQNFIVQHKRRKSHIDPHINMLLPYVMQDAHLFDGLLATCQASIVLSTGLSAYNDRFFMQHRGRAMAGLRENLERNIDTTAMLSVTMLITCDYLTGDLKAVAGHAKALQRMVNLRGELPNETAWDKFVRRGVEAYKSIAYLATGAFPEEDFVSIRSHLDHDVDAFRDLLYPQPPLSPEDCIRWSQLPSGFSELILASQMSNQLTAIICAIDQISVDTEDDLVSAIHAVQPIQAALQRFAQHTQATYLERCIAAGLLAYSFQHPRLQMPNMFHDPPMQGFIRLFSISYRPSSTSEREVLMWAQMSIEGFVSTRTSRLPGSKEVFARALATYRGMEDWNSLQPKLQQYFCTPDVLERWKACHGNFQEVSTSEKVSAPCYPLTGGNVPIDSTLDTHSTNMCPFSGHMASTADDQVLRCPFREALADYSTQENAIMATMKALRQVEYAQSLEICDLPIPQAQTGTTIIRILAANVISYTGDIYNGIRKYPYPTPLTAGSSAIGRVHSLPPDSTSLKEGDLVFIDVTFRSRDDPSQVFLSAIHEGYAAGAKKLMSHWRNGSYAEYMAVPLENVYPLSEALIKPADQGGMDYKVEDLLYIPRALVSYGGLSDINIKAGQTILIAPATGAFGSAAVHVALSMGARVIALGRNENILNQLSSFLGSKQPAGRLITVPIKSDMDTQLDAIKSAAGTIPIDAYLDISPPSAFTSTNQSPHFKACILSLRHSGRVSLMGGQMEVTLPHSRVMHWNLSIRGKWMFEREDVRNLIKMVEGGFMVLGEKGGLGKAPRAFALEDWKEAFDYAKENAGLGGGAYFKIGEY</sequence>
<dbReference type="InterPro" id="IPR051397">
    <property type="entry name" value="Zn-ADH-like_protein"/>
</dbReference>